<dbReference type="Proteomes" id="UP000271098">
    <property type="component" value="Unassembled WGS sequence"/>
</dbReference>
<sequence length="144" mass="15615">MFQIFVNKVQQPTKAICVGAQSDRDYERSGIEDSSIKSSSRSDLVHLCSKDSIQCNYDDVSDANAADAASTKANNDATTKLIMQRYKIKSTHYQSPNICKRHHSAESSLEHSMQPGTSTESGAAVIEGAVANSGLNNSLNFARN</sequence>
<organism evidence="1 2">
    <name type="scientific">Gongylonema pulchrum</name>
    <dbReference type="NCBI Taxonomy" id="637853"/>
    <lineage>
        <taxon>Eukaryota</taxon>
        <taxon>Metazoa</taxon>
        <taxon>Ecdysozoa</taxon>
        <taxon>Nematoda</taxon>
        <taxon>Chromadorea</taxon>
        <taxon>Rhabditida</taxon>
        <taxon>Spirurina</taxon>
        <taxon>Spiruromorpha</taxon>
        <taxon>Spiruroidea</taxon>
        <taxon>Gongylonematidae</taxon>
        <taxon>Gongylonema</taxon>
    </lineage>
</organism>
<protein>
    <submittedName>
        <fullName evidence="1">Uncharacterized protein</fullName>
    </submittedName>
</protein>
<name>A0A3P6PVT9_9BILA</name>
<reference evidence="1 2" key="1">
    <citation type="submission" date="2018-11" db="EMBL/GenBank/DDBJ databases">
        <authorList>
            <consortium name="Pathogen Informatics"/>
        </authorList>
    </citation>
    <scope>NUCLEOTIDE SEQUENCE [LARGE SCALE GENOMIC DNA]</scope>
</reference>
<dbReference type="AlphaFoldDB" id="A0A3P6PVT9"/>
<gene>
    <name evidence="1" type="ORF">GPUH_LOCUS3905</name>
</gene>
<keyword evidence="2" id="KW-1185">Reference proteome</keyword>
<accession>A0A3P6PVT9</accession>
<dbReference type="OrthoDB" id="10620571at2759"/>
<dbReference type="EMBL" id="UYRT01006999">
    <property type="protein sequence ID" value="VDK41462.1"/>
    <property type="molecule type" value="Genomic_DNA"/>
</dbReference>
<evidence type="ECO:0000313" key="2">
    <source>
        <dbReference type="Proteomes" id="UP000271098"/>
    </source>
</evidence>
<proteinExistence type="predicted"/>
<evidence type="ECO:0000313" key="1">
    <source>
        <dbReference type="EMBL" id="VDK41462.1"/>
    </source>
</evidence>